<accession>A0A1N7CWC4</accession>
<dbReference type="SUPFAM" id="SSF55797">
    <property type="entry name" value="PR-1-like"/>
    <property type="match status" value="1"/>
</dbReference>
<name>A0A1N7CWC4_9EURY</name>
<feature type="region of interest" description="Disordered" evidence="1">
    <location>
        <begin position="107"/>
        <end position="187"/>
    </location>
</feature>
<proteinExistence type="predicted"/>
<evidence type="ECO:0000313" key="3">
    <source>
        <dbReference type="EMBL" id="APX97087.1"/>
    </source>
</evidence>
<reference evidence="4 5" key="2">
    <citation type="submission" date="2017-01" db="EMBL/GenBank/DDBJ databases">
        <authorList>
            <person name="Mah S.A."/>
            <person name="Swanson W.J."/>
            <person name="Moy G.W."/>
            <person name="Vacquier V.D."/>
        </authorList>
    </citation>
    <scope>NUCLEOTIDE SEQUENCE [LARGE SCALE GENOMIC DNA]</scope>
    <source>
        <strain evidence="4 5">CGMCC 1.8909</strain>
    </source>
</reference>
<dbReference type="EMBL" id="CP019327">
    <property type="protein sequence ID" value="APX97087.1"/>
    <property type="molecule type" value="Genomic_DNA"/>
</dbReference>
<feature type="compositionally biased region" description="Basic and acidic residues" evidence="1">
    <location>
        <begin position="175"/>
        <end position="187"/>
    </location>
</feature>
<feature type="compositionally biased region" description="Acidic residues" evidence="1">
    <location>
        <begin position="107"/>
        <end position="172"/>
    </location>
</feature>
<dbReference type="Gene3D" id="3.40.33.10">
    <property type="entry name" value="CAP"/>
    <property type="match status" value="1"/>
</dbReference>
<evidence type="ECO:0000313" key="6">
    <source>
        <dbReference type="Proteomes" id="UP000187321"/>
    </source>
</evidence>
<dbReference type="PANTHER" id="PTHR31157:SF1">
    <property type="entry name" value="SCP DOMAIN-CONTAINING PROTEIN"/>
    <property type="match status" value="1"/>
</dbReference>
<dbReference type="CDD" id="cd05379">
    <property type="entry name" value="CAP_bacterial"/>
    <property type="match status" value="1"/>
</dbReference>
<feature type="region of interest" description="Disordered" evidence="1">
    <location>
        <begin position="29"/>
        <end position="86"/>
    </location>
</feature>
<dbReference type="Proteomes" id="UP000187321">
    <property type="component" value="Chromosome"/>
</dbReference>
<dbReference type="InterPro" id="IPR014044">
    <property type="entry name" value="CAP_dom"/>
</dbReference>
<gene>
    <name evidence="3" type="ORF">BB347_10885</name>
    <name evidence="4" type="ORF">SAMN05421809_1911</name>
</gene>
<dbReference type="Proteomes" id="UP000185687">
    <property type="component" value="Unassembled WGS sequence"/>
</dbReference>
<sequence length="317" mass="34086">MKCKSILTAAVVMILVLSMIGAGAAAPVSSTVDDVSADSDDVSQSSSGDQSEETTIPSTSEGGDGGDAPTGDVSVDVGDEDIVESIFDSLEPTVDLGSLVEELLDGVDTIDDVDDADDADEDDADEDDADEDDADDADEDDADEDDADDADEDDADDADEDDADDAVDEEAVEQYAHDAVNEERVDAGVDELEFDDELRDIAYAHSEDMAERGYFAHEDPDGNDVSDRYEEAGYECNVNGYVGGENIAQTWYDTPVNTDDRGTVHYEDEQELGEGIVEQWMNSPAHEANLLADQWENQGIGIHITDDDQVYATQNFC</sequence>
<dbReference type="InterPro" id="IPR035940">
    <property type="entry name" value="CAP_sf"/>
</dbReference>
<evidence type="ECO:0000256" key="1">
    <source>
        <dbReference type="SAM" id="MobiDB-lite"/>
    </source>
</evidence>
<keyword evidence="5" id="KW-1185">Reference proteome</keyword>
<dbReference type="AlphaFoldDB" id="A0A1N7CWC4"/>
<dbReference type="PANTHER" id="PTHR31157">
    <property type="entry name" value="SCP DOMAIN-CONTAINING PROTEIN"/>
    <property type="match status" value="1"/>
</dbReference>
<evidence type="ECO:0000313" key="4">
    <source>
        <dbReference type="EMBL" id="SIR67775.1"/>
    </source>
</evidence>
<dbReference type="KEGG" id="hda:BB347_10885"/>
<evidence type="ECO:0000259" key="2">
    <source>
        <dbReference type="Pfam" id="PF00188"/>
    </source>
</evidence>
<feature type="domain" description="SCP" evidence="2">
    <location>
        <begin position="178"/>
        <end position="316"/>
    </location>
</feature>
<evidence type="ECO:0000313" key="5">
    <source>
        <dbReference type="Proteomes" id="UP000185687"/>
    </source>
</evidence>
<dbReference type="EMBL" id="FTNP01000002">
    <property type="protein sequence ID" value="SIR67775.1"/>
    <property type="molecule type" value="Genomic_DNA"/>
</dbReference>
<protein>
    <submittedName>
        <fullName evidence="4">Cysteine-rich secretory protein family protein</fullName>
    </submittedName>
</protein>
<organism evidence="4 5">
    <name type="scientific">Natronorubrum daqingense</name>
    <dbReference type="NCBI Taxonomy" id="588898"/>
    <lineage>
        <taxon>Archaea</taxon>
        <taxon>Methanobacteriati</taxon>
        <taxon>Methanobacteriota</taxon>
        <taxon>Stenosarchaea group</taxon>
        <taxon>Halobacteria</taxon>
        <taxon>Halobacteriales</taxon>
        <taxon>Natrialbaceae</taxon>
        <taxon>Natronorubrum</taxon>
    </lineage>
</organism>
<dbReference type="OrthoDB" id="60683at2157"/>
<dbReference type="STRING" id="588898.BB347_10885"/>
<dbReference type="Pfam" id="PF00188">
    <property type="entry name" value="CAP"/>
    <property type="match status" value="1"/>
</dbReference>
<reference evidence="3 6" key="1">
    <citation type="submission" date="2017-01" db="EMBL/GenBank/DDBJ databases">
        <title>Complete genome sequence of Haloterrigena daqingensis type strain (JX313T).</title>
        <authorList>
            <person name="Shuang W."/>
        </authorList>
    </citation>
    <scope>NUCLEOTIDE SEQUENCE [LARGE SCALE GENOMIC DNA]</scope>
    <source>
        <strain evidence="3 6">JX313</strain>
    </source>
</reference>